<keyword evidence="1" id="KW-0812">Transmembrane</keyword>
<proteinExistence type="predicted"/>
<feature type="transmembrane region" description="Helical" evidence="1">
    <location>
        <begin position="486"/>
        <end position="508"/>
    </location>
</feature>
<keyword evidence="1" id="KW-1133">Transmembrane helix</keyword>
<keyword evidence="1" id="KW-0472">Membrane</keyword>
<dbReference type="AlphaFoldDB" id="A0A8K0QU22"/>
<evidence type="ECO:0000313" key="4">
    <source>
        <dbReference type="Proteomes" id="UP000813461"/>
    </source>
</evidence>
<evidence type="ECO:0000259" key="2">
    <source>
        <dbReference type="Pfam" id="PF20163"/>
    </source>
</evidence>
<reference evidence="3" key="1">
    <citation type="journal article" date="2021" name="Nat. Commun.">
        <title>Genetic determinants of endophytism in the Arabidopsis root mycobiome.</title>
        <authorList>
            <person name="Mesny F."/>
            <person name="Miyauchi S."/>
            <person name="Thiergart T."/>
            <person name="Pickel B."/>
            <person name="Atanasova L."/>
            <person name="Karlsson M."/>
            <person name="Huettel B."/>
            <person name="Barry K.W."/>
            <person name="Haridas S."/>
            <person name="Chen C."/>
            <person name="Bauer D."/>
            <person name="Andreopoulos W."/>
            <person name="Pangilinan J."/>
            <person name="LaButti K."/>
            <person name="Riley R."/>
            <person name="Lipzen A."/>
            <person name="Clum A."/>
            <person name="Drula E."/>
            <person name="Henrissat B."/>
            <person name="Kohler A."/>
            <person name="Grigoriev I.V."/>
            <person name="Martin F.M."/>
            <person name="Hacquard S."/>
        </authorList>
    </citation>
    <scope>NUCLEOTIDE SEQUENCE</scope>
    <source>
        <strain evidence="3">MPI-SDFR-AT-0120</strain>
    </source>
</reference>
<dbReference type="EMBL" id="JAGMVJ010000031">
    <property type="protein sequence ID" value="KAH7068666.1"/>
    <property type="molecule type" value="Genomic_DNA"/>
</dbReference>
<feature type="transmembrane region" description="Helical" evidence="1">
    <location>
        <begin position="607"/>
        <end position="629"/>
    </location>
</feature>
<feature type="transmembrane region" description="Helical" evidence="1">
    <location>
        <begin position="398"/>
        <end position="419"/>
    </location>
</feature>
<feature type="transmembrane region" description="Helical" evidence="1">
    <location>
        <begin position="649"/>
        <end position="676"/>
    </location>
</feature>
<gene>
    <name evidence="3" type="ORF">FB567DRAFT_599060</name>
</gene>
<dbReference type="Pfam" id="PF20163">
    <property type="entry name" value="DUF6536"/>
    <property type="match status" value="1"/>
</dbReference>
<dbReference type="Proteomes" id="UP000813461">
    <property type="component" value="Unassembled WGS sequence"/>
</dbReference>
<dbReference type="PANTHER" id="PTHR35395:SF1">
    <property type="entry name" value="DUF6536 DOMAIN-CONTAINING PROTEIN"/>
    <property type="match status" value="1"/>
</dbReference>
<comment type="caution">
    <text evidence="3">The sequence shown here is derived from an EMBL/GenBank/DDBJ whole genome shotgun (WGS) entry which is preliminary data.</text>
</comment>
<feature type="domain" description="DUF6536" evidence="2">
    <location>
        <begin position="70"/>
        <end position="221"/>
    </location>
</feature>
<keyword evidence="4" id="KW-1185">Reference proteome</keyword>
<organism evidence="3 4">
    <name type="scientific">Paraphoma chrysanthemicola</name>
    <dbReference type="NCBI Taxonomy" id="798071"/>
    <lineage>
        <taxon>Eukaryota</taxon>
        <taxon>Fungi</taxon>
        <taxon>Dikarya</taxon>
        <taxon>Ascomycota</taxon>
        <taxon>Pezizomycotina</taxon>
        <taxon>Dothideomycetes</taxon>
        <taxon>Pleosporomycetidae</taxon>
        <taxon>Pleosporales</taxon>
        <taxon>Pleosporineae</taxon>
        <taxon>Phaeosphaeriaceae</taxon>
        <taxon>Paraphoma</taxon>
    </lineage>
</organism>
<protein>
    <recommendedName>
        <fullName evidence="2">DUF6536 domain-containing protein</fullName>
    </recommendedName>
</protein>
<feature type="transmembrane region" description="Helical" evidence="1">
    <location>
        <begin position="74"/>
        <end position="95"/>
    </location>
</feature>
<evidence type="ECO:0000313" key="3">
    <source>
        <dbReference type="EMBL" id="KAH7068666.1"/>
    </source>
</evidence>
<feature type="transmembrane region" description="Helical" evidence="1">
    <location>
        <begin position="181"/>
        <end position="203"/>
    </location>
</feature>
<sequence length="747" mass="82957">MGPEKDSKGGMLDHHGPSHADTEYSAAAYNSAGYTISHRRTLVERVEDYEKKRFGSHYFGTFYDTFIGGWRAGLIRSFLLSLVALLTNISIYVWLFTKFDAQSGSASIMRGSCAQIRGINTGIHAALNVLSTLILGASTYAMQGLTAPTRDEVDKAHAKGKWVEIGTQSIRNLFYSRKRNVWIWAVLGLTSMPFHLFFNAVFFTTTQANQYAIAVVDESILSNTTFQPTLENSSPDLFDQLVPARDDCGDRACSFDVRNETLLIELLRDITNGFNLTDFIRMEPWECISNYSSGFMRGYGDVAVVSAQSDADSPVLYTRFPQSSISPNKESSNPDPYHWICHDVINANNTSDDDDRCSLDLARDRFDGGRNWTVYGNRVSHCLARAIPDTCELQFNQWLMLGVVIFGGIKTIVIGYLLVVRPTGRFLRTLGDAIASFMEKEDPTTKNMSLVTSKQIRKNGFLEGYAPQIFTGQRPRWLNSANTTEFFTTVGISALYIVVLSIALFFAIDGAYGFAFESGLGVPDIQSMASFKPDDTGSSGIVPTLLVANIPQLGFSILYVIYTSIWGKLLVAHEFDRMTQVKKGLRVSERPQGMQRASHFFTMPARYALPLMSCSAALHWLCSQSFFMIRIDGVNSYGDIDQDDRLVRLGYSSTGVVALIAVSVTMLVSTVCIGAFRRLQTSLGETSMSAVISAACHPGRYETQPWLQEVQWGDVSEPTEGMEEQSVRHISFTARLAERPIVGQAYS</sequence>
<evidence type="ECO:0000256" key="1">
    <source>
        <dbReference type="SAM" id="Phobius"/>
    </source>
</evidence>
<dbReference type="OrthoDB" id="5429634at2759"/>
<name>A0A8K0QU22_9PLEO</name>
<dbReference type="InterPro" id="IPR046623">
    <property type="entry name" value="DUF6536"/>
</dbReference>
<accession>A0A8K0QU22</accession>
<dbReference type="PANTHER" id="PTHR35395">
    <property type="entry name" value="DUF6536 DOMAIN-CONTAINING PROTEIN"/>
    <property type="match status" value="1"/>
</dbReference>